<comment type="function">
    <text evidence="6">Involved in the assembly of lipopolysaccharide (LPS). Required for the translocation of LPS from the inner membrane to the outer membrane. Facilitates the transfer of LPS from the inner membrane to the periplasmic protein LptA. Could be a docking site for LptA.</text>
</comment>
<evidence type="ECO:0000256" key="2">
    <source>
        <dbReference type="ARBA" id="ARBA00022519"/>
    </source>
</evidence>
<organism evidence="7 8">
    <name type="scientific">Catenovulum adriaticum</name>
    <dbReference type="NCBI Taxonomy" id="2984846"/>
    <lineage>
        <taxon>Bacteria</taxon>
        <taxon>Pseudomonadati</taxon>
        <taxon>Pseudomonadota</taxon>
        <taxon>Gammaproteobacteria</taxon>
        <taxon>Alteromonadales</taxon>
        <taxon>Alteromonadaceae</taxon>
        <taxon>Catenovulum</taxon>
    </lineage>
</organism>
<evidence type="ECO:0000313" key="8">
    <source>
        <dbReference type="Proteomes" id="UP001163726"/>
    </source>
</evidence>
<dbReference type="HAMAP" id="MF_01915">
    <property type="entry name" value="LPS_assembly_LptC"/>
    <property type="match status" value="1"/>
</dbReference>
<proteinExistence type="inferred from homology"/>
<dbReference type="PANTHER" id="PTHR37481">
    <property type="entry name" value="LIPOPOLYSACCHARIDE EXPORT SYSTEM PROTEIN LPTC"/>
    <property type="match status" value="1"/>
</dbReference>
<keyword evidence="5 6" id="KW-0472">Membrane</keyword>
<dbReference type="Gene3D" id="2.60.450.10">
    <property type="entry name" value="Lipopolysaccharide (LPS) transport protein A like domain"/>
    <property type="match status" value="1"/>
</dbReference>
<dbReference type="InterPro" id="IPR010664">
    <property type="entry name" value="LipoPS_assembly_LptC-rel"/>
</dbReference>
<evidence type="ECO:0000256" key="5">
    <source>
        <dbReference type="ARBA" id="ARBA00023136"/>
    </source>
</evidence>
<name>A0ABY7ALW2_9ALTE</name>
<comment type="similarity">
    <text evidence="6">Belongs to the LptC family.</text>
</comment>
<keyword evidence="2 6" id="KW-0997">Cell inner membrane</keyword>
<dbReference type="EMBL" id="CP109965">
    <property type="protein sequence ID" value="WAJ70529.1"/>
    <property type="molecule type" value="Genomic_DNA"/>
</dbReference>
<dbReference type="Proteomes" id="UP001163726">
    <property type="component" value="Chromosome"/>
</dbReference>
<comment type="subunit">
    <text evidence="6">Component of the lipopolysaccharide transport and assembly complex. Interacts with LptA and the LptBFG transporter complex.</text>
</comment>
<dbReference type="RefSeq" id="WP_268074879.1">
    <property type="nucleotide sequence ID" value="NZ_CP109965.1"/>
</dbReference>
<keyword evidence="3 6" id="KW-0812">Transmembrane</keyword>
<evidence type="ECO:0000256" key="6">
    <source>
        <dbReference type="HAMAP-Rule" id="MF_01915"/>
    </source>
</evidence>
<dbReference type="NCBIfam" id="TIGR04409">
    <property type="entry name" value="LptC_YrbK"/>
    <property type="match status" value="1"/>
</dbReference>
<dbReference type="InterPro" id="IPR052363">
    <property type="entry name" value="LPS_export_LptC"/>
</dbReference>
<accession>A0ABY7ALW2</accession>
<dbReference type="Pfam" id="PF06835">
    <property type="entry name" value="LptC"/>
    <property type="match status" value="1"/>
</dbReference>
<protein>
    <recommendedName>
        <fullName evidence="6">Lipopolysaccharide export system protein LptC</fullName>
    </recommendedName>
</protein>
<comment type="subcellular location">
    <subcellularLocation>
        <location evidence="6">Cell inner membrane</location>
        <topology evidence="6">Single-pass membrane protein</topology>
    </subcellularLocation>
</comment>
<keyword evidence="1 6" id="KW-1003">Cell membrane</keyword>
<evidence type="ECO:0000313" key="7">
    <source>
        <dbReference type="EMBL" id="WAJ70529.1"/>
    </source>
</evidence>
<dbReference type="PANTHER" id="PTHR37481:SF1">
    <property type="entry name" value="LIPOPOLYSACCHARIDE EXPORT SYSTEM PROTEIN LPTC"/>
    <property type="match status" value="1"/>
</dbReference>
<keyword evidence="4 6" id="KW-1133">Transmembrane helix</keyword>
<keyword evidence="8" id="KW-1185">Reference proteome</keyword>
<gene>
    <name evidence="6 7" type="primary">lptC</name>
    <name evidence="7" type="ORF">OLW01_01535</name>
</gene>
<sequence length="183" mass="21271">MKQLLLSVLVIVAVSQYFWRQWSTEDLTPNKVEQVTQPDYQIKQFTQVTYNSTGNKQTQLKAENLEYYQELEFTYFQHPEYVLYSDMQESNWVLTANESGIYDNRHLELEGNVLVKSTQPTDWLNEINVSRLNMDLTQHTITSKAQVNAQGNKLKVSGKGLKGNLNTKEFELTQHVQATYLVK</sequence>
<evidence type="ECO:0000256" key="4">
    <source>
        <dbReference type="ARBA" id="ARBA00022989"/>
    </source>
</evidence>
<dbReference type="PIRSF" id="PIRSF028513">
    <property type="entry name" value="LptC"/>
    <property type="match status" value="1"/>
</dbReference>
<evidence type="ECO:0000256" key="3">
    <source>
        <dbReference type="ARBA" id="ARBA00022692"/>
    </source>
</evidence>
<evidence type="ECO:0000256" key="1">
    <source>
        <dbReference type="ARBA" id="ARBA00022475"/>
    </source>
</evidence>
<dbReference type="InterPro" id="IPR026265">
    <property type="entry name" value="LptC"/>
</dbReference>
<reference evidence="7" key="1">
    <citation type="submission" date="2022-10" db="EMBL/GenBank/DDBJ databases">
        <title>Catenovulum adriacola sp. nov. isolated in the Harbour of Susak.</title>
        <authorList>
            <person name="Schoch T."/>
            <person name="Reich S.J."/>
            <person name="Stoeferle S."/>
            <person name="Flaiz M."/>
            <person name="Kazda M."/>
            <person name="Riedel C.U."/>
            <person name="Duerre P."/>
        </authorList>
    </citation>
    <scope>NUCLEOTIDE SEQUENCE</scope>
    <source>
        <strain evidence="7">TS8</strain>
    </source>
</reference>